<dbReference type="EMBL" id="JAGHQL010000093">
    <property type="protein sequence ID" value="KAH0538891.1"/>
    <property type="molecule type" value="Genomic_DNA"/>
</dbReference>
<dbReference type="Proteomes" id="UP000698800">
    <property type="component" value="Unassembled WGS sequence"/>
</dbReference>
<dbReference type="PANTHER" id="PTHR48100:SF54">
    <property type="entry name" value="PHOSPHATASE SPAC5H10.03-RELATED"/>
    <property type="match status" value="1"/>
</dbReference>
<protein>
    <recommendedName>
        <fullName evidence="3">Phosphoglycerate mutase-like protein</fullName>
    </recommendedName>
</protein>
<accession>A0A9P8L2E2</accession>
<dbReference type="InterPro" id="IPR050275">
    <property type="entry name" value="PGM_Phosphatase"/>
</dbReference>
<dbReference type="SUPFAM" id="SSF53254">
    <property type="entry name" value="Phosphoglycerate mutase-like"/>
    <property type="match status" value="1"/>
</dbReference>
<reference evidence="1" key="1">
    <citation type="submission" date="2021-03" db="EMBL/GenBank/DDBJ databases">
        <title>Comparative genomics and phylogenomic investigation of the class Geoglossomycetes provide insights into ecological specialization and systematics.</title>
        <authorList>
            <person name="Melie T."/>
            <person name="Pirro S."/>
            <person name="Miller A.N."/>
            <person name="Quandt A."/>
        </authorList>
    </citation>
    <scope>NUCLEOTIDE SEQUENCE</scope>
    <source>
        <strain evidence="1">GBOQ0MN5Z8</strain>
    </source>
</reference>
<dbReference type="InterPro" id="IPR013078">
    <property type="entry name" value="His_Pase_superF_clade-1"/>
</dbReference>
<dbReference type="GO" id="GO:0016791">
    <property type="term" value="F:phosphatase activity"/>
    <property type="evidence" value="ECO:0007669"/>
    <property type="project" value="TreeGrafter"/>
</dbReference>
<gene>
    <name evidence="1" type="ORF">FGG08_004547</name>
</gene>
<dbReference type="Pfam" id="PF00300">
    <property type="entry name" value="His_Phos_1"/>
    <property type="match status" value="1"/>
</dbReference>
<dbReference type="OrthoDB" id="496981at2759"/>
<organism evidence="1 2">
    <name type="scientific">Glutinoglossum americanum</name>
    <dbReference type="NCBI Taxonomy" id="1670608"/>
    <lineage>
        <taxon>Eukaryota</taxon>
        <taxon>Fungi</taxon>
        <taxon>Dikarya</taxon>
        <taxon>Ascomycota</taxon>
        <taxon>Pezizomycotina</taxon>
        <taxon>Geoglossomycetes</taxon>
        <taxon>Geoglossales</taxon>
        <taxon>Geoglossaceae</taxon>
        <taxon>Glutinoglossum</taxon>
    </lineage>
</organism>
<evidence type="ECO:0000313" key="2">
    <source>
        <dbReference type="Proteomes" id="UP000698800"/>
    </source>
</evidence>
<proteinExistence type="predicted"/>
<evidence type="ECO:0000313" key="1">
    <source>
        <dbReference type="EMBL" id="KAH0538891.1"/>
    </source>
</evidence>
<dbReference type="SMART" id="SM00855">
    <property type="entry name" value="PGAM"/>
    <property type="match status" value="1"/>
</dbReference>
<keyword evidence="2" id="KW-1185">Reference proteome</keyword>
<dbReference type="GO" id="GO:0005737">
    <property type="term" value="C:cytoplasm"/>
    <property type="evidence" value="ECO:0007669"/>
    <property type="project" value="TreeGrafter"/>
</dbReference>
<dbReference type="PANTHER" id="PTHR48100">
    <property type="entry name" value="BROAD-SPECIFICITY PHOSPHATASE YOR283W-RELATED"/>
    <property type="match status" value="1"/>
</dbReference>
<name>A0A9P8L2E2_9PEZI</name>
<evidence type="ECO:0008006" key="3">
    <source>
        <dbReference type="Google" id="ProtNLM"/>
    </source>
</evidence>
<dbReference type="Gene3D" id="3.40.50.1240">
    <property type="entry name" value="Phosphoglycerate mutase-like"/>
    <property type="match status" value="1"/>
</dbReference>
<dbReference type="AlphaFoldDB" id="A0A9P8L2E2"/>
<comment type="caution">
    <text evidence="1">The sequence shown here is derived from an EMBL/GenBank/DDBJ whole genome shotgun (WGS) entry which is preliminary data.</text>
</comment>
<sequence length="215" mass="24109">MGRNVKDEVMGCARAVRHAEGLHNVGFAHHIPDPHLTPLGHQQCVNLNLSFPHHDTIELLVSSPLRRALYTALHGFATLIHQRGLRVIVLPDVQEGNSAPCDIGSPLEELRKEFDKEFEGVFDFGEVGEEWYVKAGRYAATPDAIQVRAKAAREWLKARPEKEIVLITHGGFISYVTEDPGAEWSNIEYRSYQFAPDSDSASLIETEASSKRRRI</sequence>
<dbReference type="InterPro" id="IPR029033">
    <property type="entry name" value="His_PPase_superfam"/>
</dbReference>